<proteinExistence type="inferred from homology"/>
<sequence length="1153" mass="130478">MGQGDVTPEDDINYDPDDDILAIPEANTSSLSLGSSQYSNFGDEDITQLIQEFPLTQLIAAENAPVSSTSSSNKSLGKRKAAELSASDLSVASSSSSLGLFRPAKIQRLEQIRGDEESNPFLVSDTPKEDPYAPLWHTPSPQLQARMDKMKLPYCVQYEIARCVSKGTHEYKTINIPGLTALASYKTNEATAPHIPKMLSKSSFEEDDNAGQQERFKAFFAKEHAARSPWKELDREEEALRMDPYGALGFNSLGESVEWYGGKVLFHGKLSDLGKKNTPVYKLVLEAAALGPSNMFSRRFGSQHIFRLKLTKGVQGRNADDLVRYLERPLFLCGSVFRALFAKESNVFYVRTNEIFDQNGIDASKTKPGMMSFLDFLKWHNSIEHNYKQKMAKFVSRYALGLSNSVPGLLIHQANIDFIDDIISHTGANMTDGAGKINRWSLLQIRRRLGWEDKPTAIQVRIHGAKGLLVDDGRNADEFGFVQLTPSQRKIQFPAGVDVDPAHRIIDVIRPSHLKTPCRLSVEVIINMAENGVPKEAFVDLLQQSLSELVEPLLDWYSDTAMIELWCNVRRLGGVMAARRAREQAGAARALGYSERDANDDQDVEDEDGFAESDLVEEAQQSSKWWGDEVSGCPSSLEETVMCLLDSNFTPQDSPILREKLRKFIPPRVNEYVRSFRMEVPMSASAFLVPDTEGILEEGEVFFKSSRREFRLPDGTETDVITGPVLVTRNPCKLPTDVRKMTAVDRPGLHHMVDVIVFSTKGSKRAADWLGGGDYDGDKGQLIYQPELVTPFQNAPDHLADPPTDLGNDFPKDIEDNFLRKNEDVEAFLSRIKTLSTENKIREMQEFLLGDARNAGVVGQYSNFHEYSTYTRGYRHSETLRLAHIFCMALDGVKTGKMVDPEIFRQDKLRYDNRAPKWKEFQDKTVSGPDETNQSHPRRIGLRKFIMDQLMEQCVKKRDDWLTHITTFFDEIPRSVLDEHLAAPWKEAALRAARWAAEKDDLCMTNELKALQDHVVRCYNAHRNEMRQKSPSKARATPSKIKSSDSFTDQPIEVRQNTLRKHSQEFASLPLPGTTLSMYMSEEEISRVRASYAYVYDNEMQKNRGTQNFTRFPFDVAMRELCAIKARATGRHKTVSGDFYDRFNIKHPKKHHH</sequence>
<feature type="compositionally biased region" description="Acidic residues" evidence="2">
    <location>
        <begin position="7"/>
        <end position="20"/>
    </location>
</feature>
<evidence type="ECO:0000256" key="2">
    <source>
        <dbReference type="SAM" id="MobiDB-lite"/>
    </source>
</evidence>
<keyword evidence="5" id="KW-1185">Reference proteome</keyword>
<feature type="domain" description="RDRP core" evidence="3">
    <location>
        <begin position="282"/>
        <end position="953"/>
    </location>
</feature>
<keyword evidence="1" id="KW-0696">RNA-directed RNA polymerase</keyword>
<dbReference type="EC" id="2.7.7.48" evidence="1"/>
<dbReference type="GO" id="GO:0003968">
    <property type="term" value="F:RNA-directed RNA polymerase activity"/>
    <property type="evidence" value="ECO:0007669"/>
    <property type="project" value="UniProtKB-KW"/>
</dbReference>
<dbReference type="InterPro" id="IPR007855">
    <property type="entry name" value="RDRP"/>
</dbReference>
<dbReference type="Pfam" id="PF05183">
    <property type="entry name" value="RdRP"/>
    <property type="match status" value="1"/>
</dbReference>
<feature type="compositionally biased region" description="Acidic residues" evidence="2">
    <location>
        <begin position="600"/>
        <end position="613"/>
    </location>
</feature>
<accession>A0A9P6JVQ5</accession>
<dbReference type="OrthoDB" id="10055769at2759"/>
<keyword evidence="1" id="KW-0808">Transferase</keyword>
<protein>
    <recommendedName>
        <fullName evidence="1">RNA-dependent RNA polymerase</fullName>
        <ecNumber evidence="1">2.7.7.48</ecNumber>
    </recommendedName>
</protein>
<keyword evidence="1" id="KW-0694">RNA-binding</keyword>
<feature type="region of interest" description="Disordered" evidence="2">
    <location>
        <begin position="1"/>
        <end position="20"/>
    </location>
</feature>
<evidence type="ECO:0000256" key="1">
    <source>
        <dbReference type="RuleBase" id="RU363098"/>
    </source>
</evidence>
<keyword evidence="1" id="KW-0548">Nucleotidyltransferase</keyword>
<feature type="region of interest" description="Disordered" evidence="2">
    <location>
        <begin position="1025"/>
        <end position="1050"/>
    </location>
</feature>
<evidence type="ECO:0000259" key="3">
    <source>
        <dbReference type="Pfam" id="PF05183"/>
    </source>
</evidence>
<organism evidence="4 5">
    <name type="scientific">Crepidotus variabilis</name>
    <dbReference type="NCBI Taxonomy" id="179855"/>
    <lineage>
        <taxon>Eukaryota</taxon>
        <taxon>Fungi</taxon>
        <taxon>Dikarya</taxon>
        <taxon>Basidiomycota</taxon>
        <taxon>Agaricomycotina</taxon>
        <taxon>Agaricomycetes</taxon>
        <taxon>Agaricomycetidae</taxon>
        <taxon>Agaricales</taxon>
        <taxon>Agaricineae</taxon>
        <taxon>Crepidotaceae</taxon>
        <taxon>Crepidotus</taxon>
    </lineage>
</organism>
<gene>
    <name evidence="4" type="ORF">CPB83DRAFT_843918</name>
</gene>
<dbReference type="AlphaFoldDB" id="A0A9P6JVQ5"/>
<name>A0A9P6JVQ5_9AGAR</name>
<dbReference type="GO" id="GO:0003723">
    <property type="term" value="F:RNA binding"/>
    <property type="evidence" value="ECO:0007669"/>
    <property type="project" value="UniProtKB-KW"/>
</dbReference>
<dbReference type="PANTHER" id="PTHR23079">
    <property type="entry name" value="RNA-DEPENDENT RNA POLYMERASE"/>
    <property type="match status" value="1"/>
</dbReference>
<dbReference type="GO" id="GO:0030422">
    <property type="term" value="P:siRNA processing"/>
    <property type="evidence" value="ECO:0007669"/>
    <property type="project" value="TreeGrafter"/>
</dbReference>
<comment type="catalytic activity">
    <reaction evidence="1">
        <text>RNA(n) + a ribonucleoside 5'-triphosphate = RNA(n+1) + diphosphate</text>
        <dbReference type="Rhea" id="RHEA:21248"/>
        <dbReference type="Rhea" id="RHEA-COMP:14527"/>
        <dbReference type="Rhea" id="RHEA-COMP:17342"/>
        <dbReference type="ChEBI" id="CHEBI:33019"/>
        <dbReference type="ChEBI" id="CHEBI:61557"/>
        <dbReference type="ChEBI" id="CHEBI:140395"/>
        <dbReference type="EC" id="2.7.7.48"/>
    </reaction>
</comment>
<evidence type="ECO:0000313" key="4">
    <source>
        <dbReference type="EMBL" id="KAF9534243.1"/>
    </source>
</evidence>
<evidence type="ECO:0000313" key="5">
    <source>
        <dbReference type="Proteomes" id="UP000807306"/>
    </source>
</evidence>
<dbReference type="GO" id="GO:0031380">
    <property type="term" value="C:nuclear RNA-directed RNA polymerase complex"/>
    <property type="evidence" value="ECO:0007669"/>
    <property type="project" value="TreeGrafter"/>
</dbReference>
<dbReference type="PANTHER" id="PTHR23079:SF14">
    <property type="entry name" value="RNA-DEPENDENT RNA POLYMERASE"/>
    <property type="match status" value="1"/>
</dbReference>
<comment type="caution">
    <text evidence="4">The sequence shown here is derived from an EMBL/GenBank/DDBJ whole genome shotgun (WGS) entry which is preliminary data.</text>
</comment>
<dbReference type="EMBL" id="MU157826">
    <property type="protein sequence ID" value="KAF9534243.1"/>
    <property type="molecule type" value="Genomic_DNA"/>
</dbReference>
<dbReference type="Proteomes" id="UP000807306">
    <property type="component" value="Unassembled WGS sequence"/>
</dbReference>
<feature type="compositionally biased region" description="Polar residues" evidence="2">
    <location>
        <begin position="1040"/>
        <end position="1049"/>
    </location>
</feature>
<reference evidence="4" key="1">
    <citation type="submission" date="2020-11" db="EMBL/GenBank/DDBJ databases">
        <authorList>
            <consortium name="DOE Joint Genome Institute"/>
            <person name="Ahrendt S."/>
            <person name="Riley R."/>
            <person name="Andreopoulos W."/>
            <person name="Labutti K."/>
            <person name="Pangilinan J."/>
            <person name="Ruiz-Duenas F.J."/>
            <person name="Barrasa J.M."/>
            <person name="Sanchez-Garcia M."/>
            <person name="Camarero S."/>
            <person name="Miyauchi S."/>
            <person name="Serrano A."/>
            <person name="Linde D."/>
            <person name="Babiker R."/>
            <person name="Drula E."/>
            <person name="Ayuso-Fernandez I."/>
            <person name="Pacheco R."/>
            <person name="Padilla G."/>
            <person name="Ferreira P."/>
            <person name="Barriuso J."/>
            <person name="Kellner H."/>
            <person name="Castanera R."/>
            <person name="Alfaro M."/>
            <person name="Ramirez L."/>
            <person name="Pisabarro A.G."/>
            <person name="Kuo A."/>
            <person name="Tritt A."/>
            <person name="Lipzen A."/>
            <person name="He G."/>
            <person name="Yan M."/>
            <person name="Ng V."/>
            <person name="Cullen D."/>
            <person name="Martin F."/>
            <person name="Rosso M.-N."/>
            <person name="Henrissat B."/>
            <person name="Hibbett D."/>
            <person name="Martinez A.T."/>
            <person name="Grigoriev I.V."/>
        </authorList>
    </citation>
    <scope>NUCLEOTIDE SEQUENCE</scope>
    <source>
        <strain evidence="4">CBS 506.95</strain>
    </source>
</reference>
<comment type="similarity">
    <text evidence="1">Belongs to the RdRP family.</text>
</comment>
<dbReference type="InterPro" id="IPR057596">
    <property type="entry name" value="RDRP_core"/>
</dbReference>
<feature type="region of interest" description="Disordered" evidence="2">
    <location>
        <begin position="589"/>
        <end position="613"/>
    </location>
</feature>